<evidence type="ECO:0000313" key="4">
    <source>
        <dbReference type="EMBL" id="SIS47939.1"/>
    </source>
</evidence>
<evidence type="ECO:0000313" key="5">
    <source>
        <dbReference type="Proteomes" id="UP000185678"/>
    </source>
</evidence>
<dbReference type="InterPro" id="IPR019734">
    <property type="entry name" value="TPR_rpt"/>
</dbReference>
<dbReference type="SUPFAM" id="SSF53756">
    <property type="entry name" value="UDP-Glycosyltransferase/glycogen phosphorylase"/>
    <property type="match status" value="1"/>
</dbReference>
<organism evidence="4 5">
    <name type="scientific">Insolitispirillum peregrinum</name>
    <dbReference type="NCBI Taxonomy" id="80876"/>
    <lineage>
        <taxon>Bacteria</taxon>
        <taxon>Pseudomonadati</taxon>
        <taxon>Pseudomonadota</taxon>
        <taxon>Alphaproteobacteria</taxon>
        <taxon>Rhodospirillales</taxon>
        <taxon>Novispirillaceae</taxon>
        <taxon>Insolitispirillum</taxon>
    </lineage>
</organism>
<evidence type="ECO:0000256" key="1">
    <source>
        <dbReference type="ARBA" id="ARBA00022737"/>
    </source>
</evidence>
<dbReference type="InterPro" id="IPR013105">
    <property type="entry name" value="TPR_2"/>
</dbReference>
<name>A0A1N7JF47_9PROT</name>
<protein>
    <submittedName>
        <fullName evidence="4">Flp pilus assembly protein TadD, contains TPR repeats</fullName>
    </submittedName>
</protein>
<dbReference type="GO" id="GO:0003729">
    <property type="term" value="F:mRNA binding"/>
    <property type="evidence" value="ECO:0007669"/>
    <property type="project" value="InterPro"/>
</dbReference>
<evidence type="ECO:0000256" key="2">
    <source>
        <dbReference type="ARBA" id="ARBA00022803"/>
    </source>
</evidence>
<dbReference type="GO" id="GO:0006397">
    <property type="term" value="P:mRNA processing"/>
    <property type="evidence" value="ECO:0007669"/>
    <property type="project" value="InterPro"/>
</dbReference>
<reference evidence="4 5" key="1">
    <citation type="submission" date="2017-01" db="EMBL/GenBank/DDBJ databases">
        <authorList>
            <person name="Mah S.A."/>
            <person name="Swanson W.J."/>
            <person name="Moy G.W."/>
            <person name="Vacquier V.D."/>
        </authorList>
    </citation>
    <scope>NUCLEOTIDE SEQUENCE [LARGE SCALE GENOMIC DNA]</scope>
    <source>
        <strain evidence="4 5">DSM 11589</strain>
    </source>
</reference>
<dbReference type="Gene3D" id="3.40.50.2000">
    <property type="entry name" value="Glycogen Phosphorylase B"/>
    <property type="match status" value="1"/>
</dbReference>
<dbReference type="SUPFAM" id="SSF48452">
    <property type="entry name" value="TPR-like"/>
    <property type="match status" value="2"/>
</dbReference>
<dbReference type="OrthoDB" id="9778733at2"/>
<dbReference type="SMART" id="SM00028">
    <property type="entry name" value="TPR"/>
    <property type="match status" value="4"/>
</dbReference>
<gene>
    <name evidence="4" type="ORF">SAMN05421779_102184</name>
</gene>
<dbReference type="Proteomes" id="UP000185678">
    <property type="component" value="Unassembled WGS sequence"/>
</dbReference>
<dbReference type="RefSeq" id="WP_139332767.1">
    <property type="nucleotide sequence ID" value="NZ_FTOA01000002.1"/>
</dbReference>
<proteinExistence type="predicted"/>
<dbReference type="InterPro" id="IPR044624">
    <property type="entry name" value="Mbb1-like"/>
</dbReference>
<dbReference type="Pfam" id="PF07719">
    <property type="entry name" value="TPR_2"/>
    <property type="match status" value="1"/>
</dbReference>
<dbReference type="PANTHER" id="PTHR44917:SF1">
    <property type="entry name" value="PROTEIN HIGH CHLOROPHYLL FLUORESCENT 107"/>
    <property type="match status" value="1"/>
</dbReference>
<dbReference type="AlphaFoldDB" id="A0A1N7JF47"/>
<accession>A0A1N7JF47</accession>
<dbReference type="PANTHER" id="PTHR44917">
    <property type="entry name" value="PROTEIN HIGH CHLOROPHYLL FLUORESCENT 107"/>
    <property type="match status" value="1"/>
</dbReference>
<keyword evidence="2 3" id="KW-0802">TPR repeat</keyword>
<dbReference type="Gene3D" id="1.25.40.10">
    <property type="entry name" value="Tetratricopeptide repeat domain"/>
    <property type="match status" value="1"/>
</dbReference>
<feature type="repeat" description="TPR" evidence="3">
    <location>
        <begin position="33"/>
        <end position="66"/>
    </location>
</feature>
<dbReference type="PROSITE" id="PS50005">
    <property type="entry name" value="TPR"/>
    <property type="match status" value="2"/>
</dbReference>
<sequence>MSFEQACLLYGEGRLEPARTLLGQMDDAGGADAAALTLLGTLHRTAGAHQQAIQTLERAVRLRPDMNHALVELAQAHLANGNEIPAIEVLREVNRRVPGHSSNAQLAGLLHVAASALMNDGHLEGARTLLEEAAGINAAVSGILCDLAVTYERLGQFVEAHNTIKVAAELYPDDHITLINLSSIESTMGNQDKAEAVARHILDSIDPHSPGGWINLGVALRLQGRFDESRHAFEEALRHQPNSAVPYTNLAAIAGLHGDFDRSTALHQQACTLSPGSQAGMMTFLHACDALRSGNWEQGWELYEARSRYPRNSIVWHGIEPLPRWPGGDPRGLRILLECEQGQGDSLHFFRYARQLADQGATVGLLAPPSLIRLFRVSDPRLQVEEQGLRADPACWDYGLPLLSLPHRFGIRPDAIQAFPPYLAPAAEDTDVWASRLAGLRGLKVGLVWAGDHRAHDPVASNTDRRRSIALAALAPLGGLSGVDYVNLQLGPPRLQLAEAPFPIHDWMDEVRDFADTAALIRHLDVVVTVDTSVAHLAGGLDVPVLMLSRFDNCWRWLHRREDTPWYPRMRLFHQEEWGQWETPIHALYTALGELAHTHARGGKNASR</sequence>
<keyword evidence="1" id="KW-0677">Repeat</keyword>
<dbReference type="EMBL" id="FTOA01000002">
    <property type="protein sequence ID" value="SIS47939.1"/>
    <property type="molecule type" value="Genomic_DNA"/>
</dbReference>
<dbReference type="STRING" id="80876.SAMN05421779_102184"/>
<dbReference type="InterPro" id="IPR011990">
    <property type="entry name" value="TPR-like_helical_dom_sf"/>
</dbReference>
<dbReference type="Pfam" id="PF14559">
    <property type="entry name" value="TPR_19"/>
    <property type="match status" value="1"/>
</dbReference>
<keyword evidence="5" id="KW-1185">Reference proteome</keyword>
<feature type="repeat" description="TPR" evidence="3">
    <location>
        <begin position="210"/>
        <end position="243"/>
    </location>
</feature>
<evidence type="ECO:0000256" key="3">
    <source>
        <dbReference type="PROSITE-ProRule" id="PRU00339"/>
    </source>
</evidence>